<dbReference type="InterPro" id="IPR046673">
    <property type="entry name" value="ToxA_N"/>
</dbReference>
<evidence type="ECO:0000313" key="3">
    <source>
        <dbReference type="EMBL" id="PAW57480.1"/>
    </source>
</evidence>
<feature type="region of interest" description="Disordered" evidence="1">
    <location>
        <begin position="264"/>
        <end position="285"/>
    </location>
</feature>
<reference evidence="3 4" key="1">
    <citation type="submission" date="2017-08" db="EMBL/GenBank/DDBJ databases">
        <title>Draft Genome Sequence of Pseudomonas moraviensis TYU6, isolated from Taxus cuspidata by using PacBio Single-Molecule Real-Time Technology.</title>
        <authorList>
            <person name="Baek K.-H."/>
            <person name="Mishra A.K."/>
        </authorList>
    </citation>
    <scope>NUCLEOTIDE SEQUENCE [LARGE SCALE GENOMIC DNA]</scope>
    <source>
        <strain evidence="3 4">TYU6</strain>
    </source>
</reference>
<organism evidence="3 4">
    <name type="scientific">Pseudomonas moraviensis</name>
    <dbReference type="NCBI Taxonomy" id="321662"/>
    <lineage>
        <taxon>Bacteria</taxon>
        <taxon>Pseudomonadati</taxon>
        <taxon>Pseudomonadota</taxon>
        <taxon>Gammaproteobacteria</taxon>
        <taxon>Pseudomonadales</taxon>
        <taxon>Pseudomonadaceae</taxon>
        <taxon>Pseudomonas</taxon>
    </lineage>
</organism>
<comment type="caution">
    <text evidence="3">The sequence shown here is derived from an EMBL/GenBank/DDBJ whole genome shotgun (WGS) entry which is preliminary data.</text>
</comment>
<keyword evidence="4" id="KW-1185">Reference proteome</keyword>
<evidence type="ECO:0000259" key="2">
    <source>
        <dbReference type="Pfam" id="PF20178"/>
    </source>
</evidence>
<name>A0A2A2PPV0_9PSED</name>
<evidence type="ECO:0000313" key="4">
    <source>
        <dbReference type="Proteomes" id="UP000217830"/>
    </source>
</evidence>
<dbReference type="Pfam" id="PF20178">
    <property type="entry name" value="ToxA_N"/>
    <property type="match status" value="1"/>
</dbReference>
<feature type="compositionally biased region" description="Low complexity" evidence="1">
    <location>
        <begin position="272"/>
        <end position="285"/>
    </location>
</feature>
<sequence>MTHSPPLVPADFGLDQRLQPNVDQHLHLLATARLNDCHRQWLDLMARHPGQPESAWWSARAPGTAQSRREYALSLYHQHFEAALQWATAEGRLDTSQRHRLEPLLTPSSQVAADLRVAQPVLNRVDKSRLRLYGTLLLQLEETLLLYLPAHPQPLLRFEKQADLERWLTDQQPERLQVSSLDFIEFGSDPLKRGVEPLLSGSPVTGDNGIALDRFFPITPAQPESAGPSIDEVAPFGLLVADIPLDLRRQTLALEQRALDRLFGDAEPNSPQRQQLAQRLDALSEAQQASHDAASALLDSPTPLTMLELRRRSNEHYKALLQARIAGLRAEVELQRTLEQLSVAEHRRVIAMLDAPGHHLPPTEGVIACISLATSDDNISAVEELPGVLIIAPPAALAPGSTDSLLLYWPGEFGGLQRFASRAALEQNVFKRSPHDGGLALHLTPLTDDPLAWSLDQQLYQCEQQAAQILRDNPLPGRAGERQAEMEKLREQHLPRLTVPIAQARERAVAERQAQDRSAALAGSLPEWLDNLDAAHRTTLKALISHYLGAMHRANALLERELPSRQAFAEKRIDARLRADFALKQSVSVSLDLPDSTTWQKAVMEGAAPGTPQRTVLTASDKRSDLALEQLAQHNIDQTMWWRLSFMQARISAEDETDRQRVEAGLNPVYLRKLVTELDLPGRYEEQIRQVFFGAPAEPAFQQAWRRECLSEPWRLMLRLQGECALLQRHIDSAGHAVLQVAIDATSPQAYAVDGQRIALRPVHLTVGGEDTAHQGPSTLAGLTFIVEQSSGLTLLYLPDSTDALFLRQYESLEQARVDLFRRCVDSNMVNYLAGRAVGGDFASHVSRINQAQLRKFDALIGVGMAWPATTSLAIHLLNVHMGRLLEAHRSSSRSNDALYLERCALKSGALFNYLKMAIGMVPFVGTAVALYDAWNSANLAVAAFLRGELGHGLAEVEAVLLSLIDAAMDVLPGTVSAPAAARLVTRQRQRTALGGFATMSSSWQRARQWLDRFKGYEYESDISLAGLHPATHGVYRNVYRHADGDFIVRQGRIYRVQLSDLPRGWRLYGTRLRSYKQPIALDDSGQWNTHYAVHGTVMDGGGAGGGAVLGHLADGLEPLWPAPIRQWLPRWWTDRQLRRQMTLTNTADNYTRRLDAQTRATNQLLENYQNLDLAGRKPLQTAVDAACLNDIDVAIAQYDNLVELLPLSHGRKRLQIEAIQSRCAWIVVDRAVQRVTVARDRLLEHLNRIDALVAESDAVPSDHTAVHITLMARRKRVREDFLKEFDQLHAITEQARLWNNRISNRAQKARMAKDMAAINRNLGDNTHHYLRTAHLLEIITRYDAVTDLSWAYFHTQLKDARVKVGRALLTQHHLPEVSASVVQHNRILEDCLQIYAGFRRQLNAWMLGYAQHLDLEQVGLFLEGLTQVEAQARHAIRHRAPIKPKEPGGKQLFETEDNQLLIGTESIDAGTREKRITIEGIDGFREIWLPRSSGKYHLQVRTAPTAATLPTDVQPLLVEARRRLAAVPAYSNKVQSYARQDMLPVDLEHMFNSEATELSTRAQAIEQLSPTEPVVLQLHDKARELRRTGRTLRIDQSLRSKTPTEGYLDYLLQQQVVDIRREGPLRALGKRADGRKDFLQEYAVRDLTSSPPRTLWYAHFHYTSDKVPFADFVKAHLKLPEQRNLGLQWQQVQAASGAQVEAIWRGDIGKPLGIRHFADI</sequence>
<gene>
    <name evidence="3" type="ORF">CKQ80_20020</name>
</gene>
<dbReference type="RefSeq" id="WP_095668408.1">
    <property type="nucleotide sequence ID" value="NZ_NRSS01000003.1"/>
</dbReference>
<proteinExistence type="predicted"/>
<protein>
    <recommendedName>
        <fullName evidence="2">Dermonecrotic toxin N-terminal domain-containing protein</fullName>
    </recommendedName>
</protein>
<evidence type="ECO:0000256" key="1">
    <source>
        <dbReference type="SAM" id="MobiDB-lite"/>
    </source>
</evidence>
<feature type="domain" description="Dermonecrotic toxin N-terminal" evidence="2">
    <location>
        <begin position="561"/>
        <end position="835"/>
    </location>
</feature>
<accession>A0A2A2PPV0</accession>
<dbReference type="Proteomes" id="UP000217830">
    <property type="component" value="Unassembled WGS sequence"/>
</dbReference>
<dbReference type="EMBL" id="NRST01000001">
    <property type="protein sequence ID" value="PAW57480.1"/>
    <property type="molecule type" value="Genomic_DNA"/>
</dbReference>